<dbReference type="AlphaFoldDB" id="A0A1R1XG79"/>
<proteinExistence type="predicted"/>
<accession>A0A1R1XG79</accession>
<name>A0A1R1XG79_9FUNG</name>
<evidence type="ECO:0000313" key="2">
    <source>
        <dbReference type="Proteomes" id="UP000187283"/>
    </source>
</evidence>
<gene>
    <name evidence="1" type="ORF">AYI70_g8371</name>
</gene>
<evidence type="ECO:0000313" key="1">
    <source>
        <dbReference type="EMBL" id="OMJ13645.1"/>
    </source>
</evidence>
<keyword evidence="2" id="KW-1185">Reference proteome</keyword>
<dbReference type="Proteomes" id="UP000187283">
    <property type="component" value="Unassembled WGS sequence"/>
</dbReference>
<sequence>MEPISQSTNTCYIPATWKKRNLQDIQVETTKCLDKHFPEKLSRTIRVNSTTSIRLAEETIIIGGAVKLGGEVAQNGTKLAITATLELSNETEASIPIFRNLSGTKVPTRVISRGFRVDRREIVNLDLNGKCEYYQRPTTCTSLRTTDHHKRENYFEKIKILKNAENVPPKLGGNTCYRFAGMSETKFQEKLKIFSKILVPIVQSHTPPVIPRRLSNRLSQWLIVILKNGYKIPFTKQLSPTPKKMYNLPMTYHHAIGLMIQKYLDLGTIRVGSDTNRTFF</sequence>
<organism evidence="1 2">
    <name type="scientific">Smittium culicis</name>
    <dbReference type="NCBI Taxonomy" id="133412"/>
    <lineage>
        <taxon>Eukaryota</taxon>
        <taxon>Fungi</taxon>
        <taxon>Fungi incertae sedis</taxon>
        <taxon>Zoopagomycota</taxon>
        <taxon>Kickxellomycotina</taxon>
        <taxon>Harpellomycetes</taxon>
        <taxon>Harpellales</taxon>
        <taxon>Legeriomycetaceae</taxon>
        <taxon>Smittium</taxon>
    </lineage>
</organism>
<protein>
    <submittedName>
        <fullName evidence="1">Uncharacterized protein</fullName>
    </submittedName>
</protein>
<reference evidence="1 2" key="1">
    <citation type="submission" date="2017-01" db="EMBL/GenBank/DDBJ databases">
        <authorList>
            <person name="Mah S.A."/>
            <person name="Swanson W.J."/>
            <person name="Moy G.W."/>
            <person name="Vacquier V.D."/>
        </authorList>
    </citation>
    <scope>NUCLEOTIDE SEQUENCE [LARGE SCALE GENOMIC DNA]</scope>
    <source>
        <strain evidence="1 2">GSMNP</strain>
    </source>
</reference>
<dbReference type="EMBL" id="LSSN01003404">
    <property type="protein sequence ID" value="OMJ13645.1"/>
    <property type="molecule type" value="Genomic_DNA"/>
</dbReference>
<comment type="caution">
    <text evidence="1">The sequence shown here is derived from an EMBL/GenBank/DDBJ whole genome shotgun (WGS) entry which is preliminary data.</text>
</comment>